<dbReference type="AlphaFoldDB" id="A0A9D1WJV2"/>
<dbReference type="SUPFAM" id="SSF53067">
    <property type="entry name" value="Actin-like ATPase domain"/>
    <property type="match status" value="1"/>
</dbReference>
<dbReference type="InterPro" id="IPR043129">
    <property type="entry name" value="ATPase_NBD"/>
</dbReference>
<evidence type="ECO:0000256" key="1">
    <source>
        <dbReference type="ARBA" id="ARBA00002486"/>
    </source>
</evidence>
<dbReference type="PANTHER" id="PTHR18964:SF149">
    <property type="entry name" value="BIFUNCTIONAL UDP-N-ACETYLGLUCOSAMINE 2-EPIMERASE_N-ACETYLMANNOSAMINE KINASE"/>
    <property type="match status" value="1"/>
</dbReference>
<evidence type="ECO:0000313" key="5">
    <source>
        <dbReference type="Proteomes" id="UP000886817"/>
    </source>
</evidence>
<keyword evidence="3" id="KW-0859">Xylose metabolism</keyword>
<evidence type="ECO:0000313" key="4">
    <source>
        <dbReference type="EMBL" id="HIX60162.1"/>
    </source>
</evidence>
<comment type="caution">
    <text evidence="4">The sequence shown here is derived from an EMBL/GenBank/DDBJ whole genome shotgun (WGS) entry which is preliminary data.</text>
</comment>
<dbReference type="InterPro" id="IPR036388">
    <property type="entry name" value="WH-like_DNA-bd_sf"/>
</dbReference>
<dbReference type="PANTHER" id="PTHR18964">
    <property type="entry name" value="ROK (REPRESSOR, ORF, KINASE) FAMILY"/>
    <property type="match status" value="1"/>
</dbReference>
<organism evidence="4 5">
    <name type="scientific">Candidatus Blautia gallistercoris</name>
    <dbReference type="NCBI Taxonomy" id="2838490"/>
    <lineage>
        <taxon>Bacteria</taxon>
        <taxon>Bacillati</taxon>
        <taxon>Bacillota</taxon>
        <taxon>Clostridia</taxon>
        <taxon>Lachnospirales</taxon>
        <taxon>Lachnospiraceae</taxon>
        <taxon>Blautia</taxon>
    </lineage>
</organism>
<reference evidence="4" key="1">
    <citation type="journal article" date="2021" name="PeerJ">
        <title>Extensive microbial diversity within the chicken gut microbiome revealed by metagenomics and culture.</title>
        <authorList>
            <person name="Gilroy R."/>
            <person name="Ravi A."/>
            <person name="Getino M."/>
            <person name="Pursley I."/>
            <person name="Horton D.L."/>
            <person name="Alikhan N.F."/>
            <person name="Baker D."/>
            <person name="Gharbi K."/>
            <person name="Hall N."/>
            <person name="Watson M."/>
            <person name="Adriaenssens E.M."/>
            <person name="Foster-Nyarko E."/>
            <person name="Jarju S."/>
            <person name="Secka A."/>
            <person name="Antonio M."/>
            <person name="Oren A."/>
            <person name="Chaudhuri R.R."/>
            <person name="La Ragione R."/>
            <person name="Hildebrand F."/>
            <person name="Pallen M.J."/>
        </authorList>
    </citation>
    <scope>NUCLEOTIDE SEQUENCE</scope>
    <source>
        <strain evidence="4">ChiSjej1B19-8411</strain>
    </source>
</reference>
<dbReference type="InterPro" id="IPR036390">
    <property type="entry name" value="WH_DNA-bd_sf"/>
</dbReference>
<accession>A0A9D1WJV2</accession>
<evidence type="ECO:0000256" key="3">
    <source>
        <dbReference type="ARBA" id="ARBA00022629"/>
    </source>
</evidence>
<dbReference type="InterPro" id="IPR000600">
    <property type="entry name" value="ROK"/>
</dbReference>
<dbReference type="Gene3D" id="1.10.10.10">
    <property type="entry name" value="Winged helix-like DNA-binding domain superfamily/Winged helix DNA-binding domain"/>
    <property type="match status" value="1"/>
</dbReference>
<keyword evidence="3" id="KW-0119">Carbohydrate metabolism</keyword>
<proteinExistence type="inferred from homology"/>
<protein>
    <submittedName>
        <fullName evidence="4">ROK family transcriptional regulator</fullName>
    </submittedName>
</protein>
<dbReference type="SUPFAM" id="SSF46785">
    <property type="entry name" value="Winged helix' DNA-binding domain"/>
    <property type="match status" value="1"/>
</dbReference>
<sequence length="377" mass="42122">MSKSRSTADIKAQNRQLIYHFVRDNEPVSKQDIVVRLELSLPTVTQNLQYLEKQNLLKKSKSKINTGGRSAAAYSYRKKAKMALGVYITGNHLTAVCVDLSGNVIFSRRTRIKFDLNNDAYLHKIGELVEEIKEEVHLASDRLLGVGVAVPSLVSDDGERVIYGLTHNFTGKTRAEITKYIPYRTKMFHDSYVAGFAEVWSRRSVRNAVYINLNNTIGGSIIIDNHIYSGDNNRSGEIGHMIIHPASQTKCYCGQTGCLETVCNAGILDSHTDGNLAEFFRLLDSGTPAIMEVWDQYLENLALAIHNTRMLLDAPIILGGYVGAHMEEHMEELYAKVDQKDCFGDSSRDYVFPCKYKIEATAAGAALQLVDEFLKSI</sequence>
<gene>
    <name evidence="4" type="ORF">IAA45_10695</name>
</gene>
<dbReference type="Proteomes" id="UP000886817">
    <property type="component" value="Unassembled WGS sequence"/>
</dbReference>
<dbReference type="Gene3D" id="3.30.420.40">
    <property type="match status" value="2"/>
</dbReference>
<name>A0A9D1WJV2_9FIRM</name>
<reference evidence="4" key="2">
    <citation type="submission" date="2021-04" db="EMBL/GenBank/DDBJ databases">
        <authorList>
            <person name="Gilroy R."/>
        </authorList>
    </citation>
    <scope>NUCLEOTIDE SEQUENCE</scope>
    <source>
        <strain evidence="4">ChiSjej1B19-8411</strain>
    </source>
</reference>
<comment type="similarity">
    <text evidence="2">Belongs to the ROK (NagC/XylR) family.</text>
</comment>
<dbReference type="GO" id="GO:0042732">
    <property type="term" value="P:D-xylose metabolic process"/>
    <property type="evidence" value="ECO:0007669"/>
    <property type="project" value="UniProtKB-KW"/>
</dbReference>
<comment type="function">
    <text evidence="1">Transcriptional repressor of xylose-utilizing enzymes.</text>
</comment>
<evidence type="ECO:0000256" key="2">
    <source>
        <dbReference type="ARBA" id="ARBA00006479"/>
    </source>
</evidence>
<dbReference type="Pfam" id="PF00480">
    <property type="entry name" value="ROK"/>
    <property type="match status" value="1"/>
</dbReference>
<dbReference type="EMBL" id="DXEX01000230">
    <property type="protein sequence ID" value="HIX60162.1"/>
    <property type="molecule type" value="Genomic_DNA"/>
</dbReference>